<reference evidence="1" key="1">
    <citation type="submission" date="2020-05" db="EMBL/GenBank/DDBJ databases">
        <title>WGS assembly of Panicum virgatum.</title>
        <authorList>
            <person name="Lovell J.T."/>
            <person name="Jenkins J."/>
            <person name="Shu S."/>
            <person name="Juenger T.E."/>
            <person name="Schmutz J."/>
        </authorList>
    </citation>
    <scope>NUCLEOTIDE SEQUENCE</scope>
    <source>
        <strain evidence="1">AP13</strain>
    </source>
</reference>
<protein>
    <submittedName>
        <fullName evidence="1">Uncharacterized protein</fullName>
    </submittedName>
</protein>
<keyword evidence="2" id="KW-1185">Reference proteome</keyword>
<dbReference type="EMBL" id="CM029054">
    <property type="protein sequence ID" value="KAG2538832.1"/>
    <property type="molecule type" value="Genomic_DNA"/>
</dbReference>
<evidence type="ECO:0000313" key="2">
    <source>
        <dbReference type="Proteomes" id="UP000823388"/>
    </source>
</evidence>
<dbReference type="Proteomes" id="UP000823388">
    <property type="component" value="Chromosome 9N"/>
</dbReference>
<name>A0A8T0MRR3_PANVG</name>
<dbReference type="AlphaFoldDB" id="A0A8T0MRR3"/>
<proteinExistence type="predicted"/>
<evidence type="ECO:0000313" key="1">
    <source>
        <dbReference type="EMBL" id="KAG2538832.1"/>
    </source>
</evidence>
<comment type="caution">
    <text evidence="1">The sequence shown here is derived from an EMBL/GenBank/DDBJ whole genome shotgun (WGS) entry which is preliminary data.</text>
</comment>
<organism evidence="1 2">
    <name type="scientific">Panicum virgatum</name>
    <name type="common">Blackwell switchgrass</name>
    <dbReference type="NCBI Taxonomy" id="38727"/>
    <lineage>
        <taxon>Eukaryota</taxon>
        <taxon>Viridiplantae</taxon>
        <taxon>Streptophyta</taxon>
        <taxon>Embryophyta</taxon>
        <taxon>Tracheophyta</taxon>
        <taxon>Spermatophyta</taxon>
        <taxon>Magnoliopsida</taxon>
        <taxon>Liliopsida</taxon>
        <taxon>Poales</taxon>
        <taxon>Poaceae</taxon>
        <taxon>PACMAD clade</taxon>
        <taxon>Panicoideae</taxon>
        <taxon>Panicodae</taxon>
        <taxon>Paniceae</taxon>
        <taxon>Panicinae</taxon>
        <taxon>Panicum</taxon>
        <taxon>Panicum sect. Hiantes</taxon>
    </lineage>
</organism>
<gene>
    <name evidence="1" type="ORF">PVAP13_9NG430614</name>
</gene>
<sequence length="137" mass="15497">MGLGYLAAHYAFRIINFPMHSLCMQYSQFSDAFGNTITVLEALYEYPVHHGMVLNLHKAIRLSASSAFCKLFDEASSQRPAAHLEEVLCIWPMIDLVFRAICNTSSWWHSPQFGEMCPESLLDTKLIGSRCGYTPKC</sequence>
<accession>A0A8T0MRR3</accession>